<reference evidence="2" key="1">
    <citation type="submission" date="2024-02" db="EMBL/GenBank/DDBJ databases">
        <authorList>
            <consortium name="ELIXIR-Norway"/>
            <consortium name="Elixir Norway"/>
        </authorList>
    </citation>
    <scope>NUCLEOTIDE SEQUENCE</scope>
</reference>
<feature type="region of interest" description="Disordered" evidence="1">
    <location>
        <begin position="1"/>
        <end position="21"/>
    </location>
</feature>
<feature type="non-terminal residue" evidence="2">
    <location>
        <position position="84"/>
    </location>
</feature>
<feature type="non-terminal residue" evidence="2">
    <location>
        <position position="1"/>
    </location>
</feature>
<gene>
    <name evidence="2" type="ORF">CSSPTR1EN2_LOCUS4700</name>
</gene>
<protein>
    <submittedName>
        <fullName evidence="2">Uncharacterized protein</fullName>
    </submittedName>
</protein>
<sequence length="84" mass="9869">MGSKDTSSQEQQREAKRKRQRRKLCFCAHCKGLHFRRKYIRRNHMIKWGPSIASDDSSQDAPTLALQHRLARMFHQQVPHVGSL</sequence>
<accession>A0ABP0TKJ3</accession>
<dbReference type="Proteomes" id="UP001497512">
    <property type="component" value="Chromosome 12"/>
</dbReference>
<dbReference type="EMBL" id="OZ019904">
    <property type="protein sequence ID" value="CAK9198965.1"/>
    <property type="molecule type" value="Genomic_DNA"/>
</dbReference>
<evidence type="ECO:0000313" key="2">
    <source>
        <dbReference type="EMBL" id="CAK9198965.1"/>
    </source>
</evidence>
<name>A0ABP0TKJ3_9BRYO</name>
<evidence type="ECO:0000256" key="1">
    <source>
        <dbReference type="SAM" id="MobiDB-lite"/>
    </source>
</evidence>
<organism evidence="2 3">
    <name type="scientific">Sphagnum troendelagicum</name>
    <dbReference type="NCBI Taxonomy" id="128251"/>
    <lineage>
        <taxon>Eukaryota</taxon>
        <taxon>Viridiplantae</taxon>
        <taxon>Streptophyta</taxon>
        <taxon>Embryophyta</taxon>
        <taxon>Bryophyta</taxon>
        <taxon>Sphagnophytina</taxon>
        <taxon>Sphagnopsida</taxon>
        <taxon>Sphagnales</taxon>
        <taxon>Sphagnaceae</taxon>
        <taxon>Sphagnum</taxon>
    </lineage>
</organism>
<proteinExistence type="predicted"/>
<keyword evidence="3" id="KW-1185">Reference proteome</keyword>
<evidence type="ECO:0000313" key="3">
    <source>
        <dbReference type="Proteomes" id="UP001497512"/>
    </source>
</evidence>